<organism evidence="3 4">
    <name type="scientific">Pseudoflavonifractor capillosus ATCC 29799</name>
    <dbReference type="NCBI Taxonomy" id="411467"/>
    <lineage>
        <taxon>Bacteria</taxon>
        <taxon>Bacillati</taxon>
        <taxon>Bacillota</taxon>
        <taxon>Clostridia</taxon>
        <taxon>Eubacteriales</taxon>
        <taxon>Oscillospiraceae</taxon>
        <taxon>Pseudoflavonifractor</taxon>
    </lineage>
</organism>
<keyword evidence="2" id="KW-0472">Membrane</keyword>
<evidence type="ECO:0008006" key="5">
    <source>
        <dbReference type="Google" id="ProtNLM"/>
    </source>
</evidence>
<dbReference type="STRING" id="411467.BACCAP_02640"/>
<keyword evidence="4" id="KW-1185">Reference proteome</keyword>
<keyword evidence="2" id="KW-0812">Transmembrane</keyword>
<evidence type="ECO:0000256" key="1">
    <source>
        <dbReference type="SAM" id="MobiDB-lite"/>
    </source>
</evidence>
<feature type="transmembrane region" description="Helical" evidence="2">
    <location>
        <begin position="104"/>
        <end position="124"/>
    </location>
</feature>
<evidence type="ECO:0000313" key="3">
    <source>
        <dbReference type="EMBL" id="EDM99583.1"/>
    </source>
</evidence>
<reference evidence="3 4" key="2">
    <citation type="submission" date="2007-06" db="EMBL/GenBank/DDBJ databases">
        <title>Draft genome sequence of Pseudoflavonifractor capillosus ATCC 29799.</title>
        <authorList>
            <person name="Sudarsanam P."/>
            <person name="Ley R."/>
            <person name="Guruge J."/>
            <person name="Turnbaugh P.J."/>
            <person name="Mahowald M."/>
            <person name="Liep D."/>
            <person name="Gordon J."/>
        </authorList>
    </citation>
    <scope>NUCLEOTIDE SEQUENCE [LARGE SCALE GENOMIC DNA]</scope>
    <source>
        <strain evidence="3 4">ATCC 29799</strain>
    </source>
</reference>
<evidence type="ECO:0000313" key="4">
    <source>
        <dbReference type="Proteomes" id="UP000003639"/>
    </source>
</evidence>
<feature type="region of interest" description="Disordered" evidence="1">
    <location>
        <begin position="28"/>
        <end position="75"/>
    </location>
</feature>
<dbReference type="eggNOG" id="ENOG502ZCD7">
    <property type="taxonomic scope" value="Bacteria"/>
</dbReference>
<dbReference type="EMBL" id="AAXG02000016">
    <property type="protein sequence ID" value="EDM99583.1"/>
    <property type="molecule type" value="Genomic_DNA"/>
</dbReference>
<name>A6NWP6_9FIRM</name>
<proteinExistence type="predicted"/>
<evidence type="ECO:0000256" key="2">
    <source>
        <dbReference type="SAM" id="Phobius"/>
    </source>
</evidence>
<dbReference type="OrthoDB" id="1976357at2"/>
<reference evidence="3 4" key="1">
    <citation type="submission" date="2007-04" db="EMBL/GenBank/DDBJ databases">
        <authorList>
            <person name="Fulton L."/>
            <person name="Clifton S."/>
            <person name="Fulton B."/>
            <person name="Xu J."/>
            <person name="Minx P."/>
            <person name="Pepin K.H."/>
            <person name="Johnson M."/>
            <person name="Thiruvilangam P."/>
            <person name="Bhonagiri V."/>
            <person name="Nash W.E."/>
            <person name="Mardis E.R."/>
            <person name="Wilson R.K."/>
        </authorList>
    </citation>
    <scope>NUCLEOTIDE SEQUENCE [LARGE SCALE GENOMIC DNA]</scope>
    <source>
        <strain evidence="3 4">ATCC 29799</strain>
    </source>
</reference>
<dbReference type="AlphaFoldDB" id="A6NWP6"/>
<accession>A6NWP6</accession>
<sequence>MKYCPYCGASLVGGAASFCAECGKKIPAQTEAPQSKPKPKGKMGERERPAPKQKRRSPPTGPAHPAKRKRNPMDINYDGYYDDVKPVDAGEQEEGVDPEMVKKVAILLAGVFAVILASVALMMLL</sequence>
<gene>
    <name evidence="3" type="ORF">BACCAP_02640</name>
</gene>
<protein>
    <recommendedName>
        <fullName evidence="5">Zinc-ribbon domain-containing protein</fullName>
    </recommendedName>
</protein>
<dbReference type="Proteomes" id="UP000003639">
    <property type="component" value="Unassembled WGS sequence"/>
</dbReference>
<keyword evidence="2" id="KW-1133">Transmembrane helix</keyword>
<comment type="caution">
    <text evidence="3">The sequence shown here is derived from an EMBL/GenBank/DDBJ whole genome shotgun (WGS) entry which is preliminary data.</text>
</comment>